<evidence type="ECO:0000313" key="2">
    <source>
        <dbReference type="EMBL" id="KAK1880606.1"/>
    </source>
</evidence>
<feature type="compositionally biased region" description="Low complexity" evidence="1">
    <location>
        <begin position="235"/>
        <end position="257"/>
    </location>
</feature>
<feature type="region of interest" description="Disordered" evidence="1">
    <location>
        <begin position="208"/>
        <end position="275"/>
    </location>
</feature>
<protein>
    <submittedName>
        <fullName evidence="2">SCP2 domain containing protein YusD</fullName>
    </submittedName>
</protein>
<gene>
    <name evidence="2" type="ORF">KUDE01_026130</name>
</gene>
<feature type="compositionally biased region" description="Basic and acidic residues" evidence="1">
    <location>
        <begin position="473"/>
        <end position="496"/>
    </location>
</feature>
<evidence type="ECO:0000256" key="1">
    <source>
        <dbReference type="SAM" id="MobiDB-lite"/>
    </source>
</evidence>
<feature type="non-terminal residue" evidence="2">
    <location>
        <position position="519"/>
    </location>
</feature>
<comment type="caution">
    <text evidence="2">The sequence shown here is derived from an EMBL/GenBank/DDBJ whole genome shotgun (WGS) entry which is preliminary data.</text>
</comment>
<feature type="compositionally biased region" description="Basic and acidic residues" evidence="1">
    <location>
        <begin position="403"/>
        <end position="422"/>
    </location>
</feature>
<dbReference type="PANTHER" id="PTHR15225:SF8">
    <property type="entry name" value="RNA-BINDING PROTEIN 43"/>
    <property type="match status" value="1"/>
</dbReference>
<dbReference type="AlphaFoldDB" id="A0AAD9BCG4"/>
<evidence type="ECO:0000313" key="3">
    <source>
        <dbReference type="Proteomes" id="UP001228049"/>
    </source>
</evidence>
<organism evidence="2 3">
    <name type="scientific">Dissostichus eleginoides</name>
    <name type="common">Patagonian toothfish</name>
    <name type="synonym">Dissostichus amissus</name>
    <dbReference type="NCBI Taxonomy" id="100907"/>
    <lineage>
        <taxon>Eukaryota</taxon>
        <taxon>Metazoa</taxon>
        <taxon>Chordata</taxon>
        <taxon>Craniata</taxon>
        <taxon>Vertebrata</taxon>
        <taxon>Euteleostomi</taxon>
        <taxon>Actinopterygii</taxon>
        <taxon>Neopterygii</taxon>
        <taxon>Teleostei</taxon>
        <taxon>Neoteleostei</taxon>
        <taxon>Acanthomorphata</taxon>
        <taxon>Eupercaria</taxon>
        <taxon>Perciformes</taxon>
        <taxon>Notothenioidei</taxon>
        <taxon>Nototheniidae</taxon>
        <taxon>Dissostichus</taxon>
    </lineage>
</organism>
<feature type="region of interest" description="Disordered" evidence="1">
    <location>
        <begin position="464"/>
        <end position="519"/>
    </location>
</feature>
<keyword evidence="3" id="KW-1185">Reference proteome</keyword>
<sequence length="519" mass="57937">AADEGTGSEECFLSLLLPCCTVTPDTGEKHHPGSRSVELHTNMQGGSFQCCNENEVFLLMWVNRGQLQVTHSVTLINQRAVTTLDAAVCLLAACLQADYRSVAAPVLPKCSHVLEVNWQQYHLTVKSSEHPQMDLPVEATVHLNLFPNEAEVIELLQSHGFSLTYLSQDQVRVKGSFLKLKAVKASLEQIVKSDSKTDIVPVPKASYASSGAVPKHYPRNSSVSNANRSRDKSPHSSPSSPSSSSPPSSPNKHPSSPYKASPSPEPDQRGSFSPRSESFIVDEDVFRYADRLRKRDIDGIVECHNVRMVVVKVGDSASITLHGKSARTAVGKLQSLLDDLNQSLRTQEVLLKDMDQEGRVLLEKIKKDRNIYNSVLVCPMDVKLRLIGPSRESHNLKHILLRRQREQSRHPERTSVTIEKRRSSSLPPVSHKNARDRGGIDTSYPHADEADYYPSRYQDEELGAAGCFGGASMDRRRPESRRYAPKERVQKEEKKSPKSPKKAWNSLKRKLTSLRKKKK</sequence>
<accession>A0AAD9BCG4</accession>
<feature type="region of interest" description="Disordered" evidence="1">
    <location>
        <begin position="402"/>
        <end position="450"/>
    </location>
</feature>
<proteinExistence type="predicted"/>
<dbReference type="Proteomes" id="UP001228049">
    <property type="component" value="Unassembled WGS sequence"/>
</dbReference>
<name>A0AAD9BCG4_DISEL</name>
<dbReference type="EMBL" id="JASDAP010000025">
    <property type="protein sequence ID" value="KAK1880606.1"/>
    <property type="molecule type" value="Genomic_DNA"/>
</dbReference>
<reference evidence="2" key="1">
    <citation type="submission" date="2023-04" db="EMBL/GenBank/DDBJ databases">
        <title>Chromosome-level genome of Chaenocephalus aceratus.</title>
        <authorList>
            <person name="Park H."/>
        </authorList>
    </citation>
    <scope>NUCLEOTIDE SEQUENCE</scope>
    <source>
        <strain evidence="2">DE</strain>
        <tissue evidence="2">Muscle</tissue>
    </source>
</reference>
<feature type="compositionally biased region" description="Basic residues" evidence="1">
    <location>
        <begin position="497"/>
        <end position="519"/>
    </location>
</feature>
<dbReference type="PANTHER" id="PTHR15225">
    <property type="entry name" value="INTERFERON-INDUCED PROTEIN 35/NMI N-MYC/STAT INTERACTING PROTEIN"/>
    <property type="match status" value="1"/>
</dbReference>